<gene>
    <name evidence="2" type="ORF">RhiirA5_445474</name>
</gene>
<dbReference type="AlphaFoldDB" id="A0A2N0NCC3"/>
<feature type="transmembrane region" description="Helical" evidence="1">
    <location>
        <begin position="87"/>
        <end position="108"/>
    </location>
</feature>
<evidence type="ECO:0000256" key="1">
    <source>
        <dbReference type="SAM" id="Phobius"/>
    </source>
</evidence>
<reference evidence="2 3" key="1">
    <citation type="submission" date="2016-04" db="EMBL/GenBank/DDBJ databases">
        <title>Genome analyses suggest a sexual origin of heterokaryosis in a supposedly ancient asexual fungus.</title>
        <authorList>
            <person name="Ropars J."/>
            <person name="Sedzielewska K."/>
            <person name="Noel J."/>
            <person name="Charron P."/>
            <person name="Farinelli L."/>
            <person name="Marton T."/>
            <person name="Kruger M."/>
            <person name="Pelin A."/>
            <person name="Brachmann A."/>
            <person name="Corradi N."/>
        </authorList>
    </citation>
    <scope>NUCLEOTIDE SEQUENCE [LARGE SCALE GENOMIC DNA]</scope>
    <source>
        <strain evidence="2 3">A5</strain>
    </source>
</reference>
<dbReference type="Proteomes" id="UP000232722">
    <property type="component" value="Unassembled WGS sequence"/>
</dbReference>
<accession>A0A2N0NCC3</accession>
<dbReference type="VEuPathDB" id="FungiDB:RhiirA1_463029"/>
<dbReference type="VEuPathDB" id="FungiDB:FUN_016151"/>
<dbReference type="EMBL" id="LLXJ01011807">
    <property type="protein sequence ID" value="PKB92233.1"/>
    <property type="molecule type" value="Genomic_DNA"/>
</dbReference>
<proteinExistence type="predicted"/>
<keyword evidence="1" id="KW-0472">Membrane</keyword>
<organism evidence="2 3">
    <name type="scientific">Rhizophagus irregularis</name>
    <dbReference type="NCBI Taxonomy" id="588596"/>
    <lineage>
        <taxon>Eukaryota</taxon>
        <taxon>Fungi</taxon>
        <taxon>Fungi incertae sedis</taxon>
        <taxon>Mucoromycota</taxon>
        <taxon>Glomeromycotina</taxon>
        <taxon>Glomeromycetes</taxon>
        <taxon>Glomerales</taxon>
        <taxon>Glomeraceae</taxon>
        <taxon>Rhizophagus</taxon>
    </lineage>
</organism>
<evidence type="ECO:0000313" key="2">
    <source>
        <dbReference type="EMBL" id="PKB92233.1"/>
    </source>
</evidence>
<comment type="caution">
    <text evidence="2">The sequence shown here is derived from an EMBL/GenBank/DDBJ whole genome shotgun (WGS) entry which is preliminary data.</text>
</comment>
<sequence length="155" mass="17275">MHKSLASYDGHILIPQCKDTVNFGGCLAPGTNNVDLVKVKFVELLRGITASGVIARRILLSDKGIEIPVQLLIKGETGVRLEIRGGFWITILIMNILCFLGVVGWQCIKCIKQKRQIPNVSLEWLIFDAKDTENCIREDDGLIKYTSNNMFSPIS</sequence>
<protein>
    <submittedName>
        <fullName evidence="2">Uncharacterized protein</fullName>
    </submittedName>
</protein>
<keyword evidence="1" id="KW-0812">Transmembrane</keyword>
<name>A0A2N0NCC3_9GLOM</name>
<reference evidence="2 3" key="2">
    <citation type="submission" date="2017-09" db="EMBL/GenBank/DDBJ databases">
        <title>Extensive intraspecific genome diversity in a model arbuscular mycorrhizal fungus.</title>
        <authorList>
            <person name="Chen E.C."/>
            <person name="Morin E."/>
            <person name="Beaudet D."/>
            <person name="Noel J."/>
            <person name="Ndikumana S."/>
            <person name="Charron P."/>
            <person name="St-Onge C."/>
            <person name="Giorgi J."/>
            <person name="Grigoriev I.V."/>
            <person name="Roux C."/>
            <person name="Martin F.M."/>
            <person name="Corradi N."/>
        </authorList>
    </citation>
    <scope>NUCLEOTIDE SEQUENCE [LARGE SCALE GENOMIC DNA]</scope>
    <source>
        <strain evidence="2 3">A5</strain>
    </source>
</reference>
<keyword evidence="1" id="KW-1133">Transmembrane helix</keyword>
<dbReference type="VEuPathDB" id="FungiDB:RhiirFUN_014169"/>
<evidence type="ECO:0000313" key="3">
    <source>
        <dbReference type="Proteomes" id="UP000232722"/>
    </source>
</evidence>